<dbReference type="Proteomes" id="UP001644719">
    <property type="component" value="Unassembled WGS sequence"/>
</dbReference>
<proteinExistence type="predicted"/>
<sequence>MIKIPVYLRDMCDAKHLVQAASGCEKNVDLICGRYIVDAKSMLGVFSLPTFDDVELGVEEEDEAKLRKTLESLKLIRE</sequence>
<dbReference type="RefSeq" id="WP_173769880.1">
    <property type="nucleotide sequence ID" value="NZ_JAAITS010000028.1"/>
</dbReference>
<comment type="caution">
    <text evidence="1">The sequence shown here is derived from an EMBL/GenBank/DDBJ whole genome shotgun (WGS) entry which is preliminary data.</text>
</comment>
<gene>
    <name evidence="1" type="ORF">G5B17_10890</name>
</gene>
<dbReference type="SUPFAM" id="SSF55594">
    <property type="entry name" value="HPr-like"/>
    <property type="match status" value="1"/>
</dbReference>
<dbReference type="InterPro" id="IPR035895">
    <property type="entry name" value="HPr-like_sf"/>
</dbReference>
<evidence type="ECO:0000313" key="1">
    <source>
        <dbReference type="EMBL" id="NSG85921.1"/>
    </source>
</evidence>
<evidence type="ECO:0000313" key="2">
    <source>
        <dbReference type="Proteomes" id="UP001644719"/>
    </source>
</evidence>
<keyword evidence="2" id="KW-1185">Reference proteome</keyword>
<name>A0ABX2H6W9_9FIRM</name>
<accession>A0ABX2H6W9</accession>
<organism evidence="1 2">
    <name type="scientific">Blautia faecis</name>
    <dbReference type="NCBI Taxonomy" id="871665"/>
    <lineage>
        <taxon>Bacteria</taxon>
        <taxon>Bacillati</taxon>
        <taxon>Bacillota</taxon>
        <taxon>Clostridia</taxon>
        <taxon>Lachnospirales</taxon>
        <taxon>Lachnospiraceae</taxon>
        <taxon>Blautia</taxon>
    </lineage>
</organism>
<dbReference type="EMBL" id="JAAITS010000028">
    <property type="protein sequence ID" value="NSG85921.1"/>
    <property type="molecule type" value="Genomic_DNA"/>
</dbReference>
<protein>
    <submittedName>
        <fullName evidence="1">HPr family phosphocarrier protein</fullName>
    </submittedName>
</protein>
<reference evidence="1 2" key="1">
    <citation type="journal article" date="2020" name="Cell Host Microbe">
        <title>Functional and Genomic Variation between Human-Derived Isolates of Lachnospiraceae Reveals Inter- and Intra-Species Diversity.</title>
        <authorList>
            <person name="Sorbara M.T."/>
            <person name="Littmann E.R."/>
            <person name="Fontana E."/>
            <person name="Moody T.U."/>
            <person name="Kohout C.E."/>
            <person name="Gjonbalaj M."/>
            <person name="Eaton V."/>
            <person name="Seok R."/>
            <person name="Leiner I.M."/>
            <person name="Pamer E.G."/>
        </authorList>
    </citation>
    <scope>NUCLEOTIDE SEQUENCE [LARGE SCALE GENOMIC DNA]</scope>
    <source>
        <strain evidence="1 2">MSK.17.74</strain>
    </source>
</reference>
<dbReference type="Gene3D" id="3.30.1340.10">
    <property type="entry name" value="HPr-like"/>
    <property type="match status" value="1"/>
</dbReference>